<name>A0A0M3V6L2_9NOSO</name>
<proteinExistence type="predicted"/>
<dbReference type="RefSeq" id="WP_062296986.1">
    <property type="nucleotide sequence ID" value="NZ_CP012036.1"/>
</dbReference>
<evidence type="ECO:0000313" key="2">
    <source>
        <dbReference type="EMBL" id="ALF55637.1"/>
    </source>
</evidence>
<feature type="compositionally biased region" description="Acidic residues" evidence="1">
    <location>
        <begin position="270"/>
        <end position="279"/>
    </location>
</feature>
<dbReference type="Proteomes" id="UP000062645">
    <property type="component" value="Chromosome"/>
</dbReference>
<dbReference type="EMBL" id="CP012036">
    <property type="protein sequence ID" value="ALF55637.1"/>
    <property type="molecule type" value="Genomic_DNA"/>
</dbReference>
<dbReference type="AlphaFoldDB" id="A0A0M3V6L2"/>
<reference evidence="3" key="1">
    <citation type="submission" date="2015-07" db="EMBL/GenBank/DDBJ databases">
        <title>Genome Of Nitrogen-Fixing Cyanobacterium Nostoc piscinale CENA21 From Solimoes/Amazon River Floodplain Sediments And Comparative Genomics To Uncover Biosynthetic Natural Products Potential.</title>
        <authorList>
            <person name="Leao T.F."/>
            <person name="Leao P.N."/>
            <person name="Guimaraes P.I."/>
            <person name="de Melo A.G.C."/>
            <person name="Ramos R.T.J."/>
            <person name="Silva A."/>
            <person name="Fiore M.F."/>
            <person name="Schneider M.P.C."/>
        </authorList>
    </citation>
    <scope>NUCLEOTIDE SEQUENCE [LARGE SCALE GENOMIC DNA]</scope>
    <source>
        <strain evidence="3">CENA21</strain>
    </source>
</reference>
<organism evidence="2 3">
    <name type="scientific">Nostoc piscinale CENA21</name>
    <dbReference type="NCBI Taxonomy" id="224013"/>
    <lineage>
        <taxon>Bacteria</taxon>
        <taxon>Bacillati</taxon>
        <taxon>Cyanobacteriota</taxon>
        <taxon>Cyanophyceae</taxon>
        <taxon>Nostocales</taxon>
        <taxon>Nostocaceae</taxon>
        <taxon>Nostoc</taxon>
    </lineage>
</organism>
<gene>
    <name evidence="2" type="ORF">ACX27_26795</name>
</gene>
<evidence type="ECO:0000256" key="1">
    <source>
        <dbReference type="SAM" id="MobiDB-lite"/>
    </source>
</evidence>
<dbReference type="PATRIC" id="fig|224013.5.peg.6415"/>
<accession>A0A0M3V6L2</accession>
<dbReference type="KEGG" id="npz:ACX27_26795"/>
<reference evidence="2 3" key="2">
    <citation type="journal article" date="2016" name="Genome Announc.">
        <title>Draft Genome Sequence of the N2-Fixing Cyanobacterium Nostoc piscinale CENA21, Isolated from the Brazilian Amazon Floodplain.</title>
        <authorList>
            <person name="Leao T."/>
            <person name="Guimaraes P.I."/>
            <person name="de Melo A.G."/>
            <person name="Ramos R.T."/>
            <person name="Leao P.N."/>
            <person name="Silva A."/>
            <person name="Fiore M.F."/>
            <person name="Schneider M.P."/>
        </authorList>
    </citation>
    <scope>NUCLEOTIDE SEQUENCE [LARGE SCALE GENOMIC DNA]</scope>
    <source>
        <strain evidence="2 3">CENA21</strain>
    </source>
</reference>
<evidence type="ECO:0000313" key="3">
    <source>
        <dbReference type="Proteomes" id="UP000062645"/>
    </source>
</evidence>
<protein>
    <submittedName>
        <fullName evidence="2">Uncharacterized protein</fullName>
    </submittedName>
</protein>
<feature type="region of interest" description="Disordered" evidence="1">
    <location>
        <begin position="270"/>
        <end position="291"/>
    </location>
</feature>
<keyword evidence="3" id="KW-1185">Reference proteome</keyword>
<sequence length="912" mass="101214">MIAQTTDFQQQTTAITTRLKEIEQHLFKLVTSPVSIAPSQRIRLPRNHRLEAAATTLSNLESSIKDETETLQSIRCGAGTGVLSYFRQIQKIRTQICTAVLGEATAERILTKQANDALQGVCKELLARCGWLGIILENAELGLTPQHEDWQPYLQAKQEAFPPLNQPVELFGDYVAIAGEQQYKISDILLQNVNIITNFIVLAEDAEATGSLTGKLATLKPQLAENVKVITNILNFLQSIDYPTTPPAQPPAPPVEQETTITTEETVEVTLEPETEQQEEPAPHPVEPTSDGETKVEELFIFKLEKPARSANSSRKYYGDGFLHPSYISTESVAKYINSLLEPLSPNYDSYRFFLHILACTDEYRYANDDCFVPACRNFIEDKVPGARGGKNTLIAAGLIECDGQYIVGTKSLKYRVKPEILETVAELTIADLESDNVERYDLCKQKRRPDAPRSIYTLNGKAISPDHHRHIATNSSATVEITQERKRQMFAELRTLRTNYKSMPSLTEEQKVLKLRAKHIFLSTFAAYKALVLESGAVSLPNGKILIKPAYSPQKSGRITMNGGGLQNLPRHFQDILFHSTQYHNIDMQAAQSRIALQLLKEDGLSSAWLEEYTTNPKAKYVHAAACFPDVAEDVRTGYFKDLLHSYLMGATIAPPSDKLKAQWVKSWQAKYVDGKAIGTSAARDVVFAMYTSAEQAYAAYVRWYNHCLPLITDIGAWHKLIELAIAGKAPAPAWLVRNAVKKSTLHKHLGKPSVRNKMGATEDLDGLKGGELIRSLVYFLLQGAEAAYITAAEALLEEYNIKLAANMHDGFICKVEGSSNLESILDEISRRASEISGVGGTLVEKKWNEPQPEDTVTVTNVAPAQTTTTPVAKPIPVKQAPPVLQPIKSAFRTVQELAAWFESRSLKFAT</sequence>